<comment type="subunit">
    <text evidence="4">Component of the lipopolysaccharide transport and assembly complex.</text>
</comment>
<sequence length="175" mass="19279" precursor="true">MMRRDLTRRALGLLLPALLSLGALPALALEGDASAPIEIVADRLELDDQAGTAVYTGDVDMRQGSMKLTGQKVTISRTDQGEVSRIDATGNRAYIEQKPSPDAPLAKGWGRTIIYHTLERRVELINQAELHRGQDTFTGAKVDYYLDRRVVEATSNGNSDGDQDQRVRMTLTPQQ</sequence>
<evidence type="ECO:0000256" key="3">
    <source>
        <dbReference type="ARBA" id="ARBA00022764"/>
    </source>
</evidence>
<comment type="similarity">
    <text evidence="4">Belongs to the LptA family.</text>
</comment>
<dbReference type="AlphaFoldDB" id="A0A328XYD7"/>
<evidence type="ECO:0000256" key="1">
    <source>
        <dbReference type="ARBA" id="ARBA00022448"/>
    </source>
</evidence>
<dbReference type="GO" id="GO:0017089">
    <property type="term" value="F:glycolipid transfer activity"/>
    <property type="evidence" value="ECO:0007669"/>
    <property type="project" value="TreeGrafter"/>
</dbReference>
<gene>
    <name evidence="4" type="primary">lptA</name>
    <name evidence="7" type="ORF">BCL93_101339</name>
</gene>
<dbReference type="InterPro" id="IPR014340">
    <property type="entry name" value="LptA"/>
</dbReference>
<dbReference type="HAMAP" id="MF_01914">
    <property type="entry name" value="LPS_assembly_LptA"/>
    <property type="match status" value="1"/>
</dbReference>
<dbReference type="GO" id="GO:0015920">
    <property type="term" value="P:lipopolysaccharide transport"/>
    <property type="evidence" value="ECO:0007669"/>
    <property type="project" value="UniProtKB-UniRule"/>
</dbReference>
<keyword evidence="1 4" id="KW-0813">Transport</keyword>
<dbReference type="GO" id="GO:0030288">
    <property type="term" value="C:outer membrane-bounded periplasmic space"/>
    <property type="evidence" value="ECO:0007669"/>
    <property type="project" value="TreeGrafter"/>
</dbReference>
<keyword evidence="3 4" id="KW-0574">Periplasm</keyword>
<comment type="subcellular location">
    <subcellularLocation>
        <location evidence="4">Periplasm</location>
    </subcellularLocation>
</comment>
<feature type="signal peptide" evidence="4">
    <location>
        <begin position="1"/>
        <end position="28"/>
    </location>
</feature>
<organism evidence="7 8">
    <name type="scientific">Onishia taeanensis</name>
    <dbReference type="NCBI Taxonomy" id="284577"/>
    <lineage>
        <taxon>Bacteria</taxon>
        <taxon>Pseudomonadati</taxon>
        <taxon>Pseudomonadota</taxon>
        <taxon>Gammaproteobacteria</taxon>
        <taxon>Oceanospirillales</taxon>
        <taxon>Halomonadaceae</taxon>
        <taxon>Onishia</taxon>
    </lineage>
</organism>
<evidence type="ECO:0000256" key="5">
    <source>
        <dbReference type="SAM" id="MobiDB-lite"/>
    </source>
</evidence>
<evidence type="ECO:0000256" key="2">
    <source>
        <dbReference type="ARBA" id="ARBA00022729"/>
    </source>
</evidence>
<accession>A0A328XYD7</accession>
<dbReference type="OrthoDB" id="9795964at2"/>
<dbReference type="InterPro" id="IPR005653">
    <property type="entry name" value="OstA-like_N"/>
</dbReference>
<dbReference type="RefSeq" id="WP_112053374.1">
    <property type="nucleotide sequence ID" value="NZ_QLSX01000001.1"/>
</dbReference>
<dbReference type="PANTHER" id="PTHR36504:SF1">
    <property type="entry name" value="LIPOPOLYSACCHARIDE EXPORT SYSTEM PROTEIN LPTA"/>
    <property type="match status" value="1"/>
</dbReference>
<dbReference type="EMBL" id="QLSX01000001">
    <property type="protein sequence ID" value="RAR64519.1"/>
    <property type="molecule type" value="Genomic_DNA"/>
</dbReference>
<dbReference type="GO" id="GO:0009279">
    <property type="term" value="C:cell outer membrane"/>
    <property type="evidence" value="ECO:0007669"/>
    <property type="project" value="TreeGrafter"/>
</dbReference>
<reference evidence="7 8" key="1">
    <citation type="submission" date="2018-06" db="EMBL/GenBank/DDBJ databases">
        <title>Comparative analysis of microorganisms from saline springs in Andes Mountain Range, Colombia.</title>
        <authorList>
            <person name="Rubin E."/>
        </authorList>
    </citation>
    <scope>NUCLEOTIDE SEQUENCE [LARGE SCALE GENOMIC DNA]</scope>
    <source>
        <strain evidence="7 8">USBA-857</strain>
    </source>
</reference>
<dbReference type="InterPro" id="IPR052037">
    <property type="entry name" value="LPS_export_LptA"/>
</dbReference>
<dbReference type="GO" id="GO:0001530">
    <property type="term" value="F:lipopolysaccharide binding"/>
    <property type="evidence" value="ECO:0007669"/>
    <property type="project" value="InterPro"/>
</dbReference>
<keyword evidence="2 4" id="KW-0732">Signal</keyword>
<name>A0A328XYD7_9GAMM</name>
<dbReference type="Gene3D" id="2.60.450.10">
    <property type="entry name" value="Lipopolysaccharide (LPS) transport protein A like domain"/>
    <property type="match status" value="1"/>
</dbReference>
<dbReference type="Pfam" id="PF03968">
    <property type="entry name" value="LptD_N"/>
    <property type="match status" value="1"/>
</dbReference>
<evidence type="ECO:0000259" key="6">
    <source>
        <dbReference type="Pfam" id="PF03968"/>
    </source>
</evidence>
<proteinExistence type="inferred from homology"/>
<dbReference type="PANTHER" id="PTHR36504">
    <property type="entry name" value="LIPOPOLYSACCHARIDE EXPORT SYSTEM PROTEIN LPTA"/>
    <property type="match status" value="1"/>
</dbReference>
<evidence type="ECO:0000256" key="4">
    <source>
        <dbReference type="HAMAP-Rule" id="MF_01914"/>
    </source>
</evidence>
<protein>
    <recommendedName>
        <fullName evidence="4">Lipopolysaccharide export system protein LptA</fullName>
    </recommendedName>
</protein>
<evidence type="ECO:0000313" key="7">
    <source>
        <dbReference type="EMBL" id="RAR64519.1"/>
    </source>
</evidence>
<dbReference type="Proteomes" id="UP000249700">
    <property type="component" value="Unassembled WGS sequence"/>
</dbReference>
<dbReference type="NCBIfam" id="TIGR03002">
    <property type="entry name" value="outer_YhbN_LptA"/>
    <property type="match status" value="1"/>
</dbReference>
<feature type="chain" id="PRO_5016472137" description="Lipopolysaccharide export system protein LptA" evidence="4">
    <location>
        <begin position="29"/>
        <end position="175"/>
    </location>
</feature>
<comment type="caution">
    <text evidence="7">The sequence shown here is derived from an EMBL/GenBank/DDBJ whole genome shotgun (WGS) entry which is preliminary data.</text>
</comment>
<comment type="function">
    <text evidence="4">Involved in the assembly of lipopolysaccharide (LPS). Required for the translocation of LPS from the inner membrane to the outer membrane. May form a bridge between the inner membrane and the outer membrane, via interactions with LptC and LptD, thereby facilitating LPS transfer across the periplasm.</text>
</comment>
<feature type="domain" description="Organic solvent tolerance-like N-terminal" evidence="6">
    <location>
        <begin position="38"/>
        <end position="148"/>
    </location>
</feature>
<feature type="region of interest" description="Disordered" evidence="5">
    <location>
        <begin position="153"/>
        <end position="175"/>
    </location>
</feature>
<evidence type="ECO:0000313" key="8">
    <source>
        <dbReference type="Proteomes" id="UP000249700"/>
    </source>
</evidence>
<dbReference type="GO" id="GO:0043165">
    <property type="term" value="P:Gram-negative-bacterium-type cell outer membrane assembly"/>
    <property type="evidence" value="ECO:0007669"/>
    <property type="project" value="UniProtKB-UniRule"/>
</dbReference>